<name>A0A1M6AMQ4_9FLAO</name>
<dbReference type="EMBL" id="FQZI01000001">
    <property type="protein sequence ID" value="SHI37742.1"/>
    <property type="molecule type" value="Genomic_DNA"/>
</dbReference>
<accession>A0A1M6AMQ4</accession>
<keyword evidence="2" id="KW-1185">Reference proteome</keyword>
<gene>
    <name evidence="1" type="ORF">SAMN05444363_0300</name>
</gene>
<protein>
    <submittedName>
        <fullName evidence="1">Uncharacterized protein</fullName>
    </submittedName>
</protein>
<dbReference type="Proteomes" id="UP000184488">
    <property type="component" value="Unassembled WGS sequence"/>
</dbReference>
<evidence type="ECO:0000313" key="1">
    <source>
        <dbReference type="EMBL" id="SHI37742.1"/>
    </source>
</evidence>
<dbReference type="STRING" id="415425.SAMN05444363_0300"/>
<organism evidence="1 2">
    <name type="scientific">Flavobacterium terrae</name>
    <dbReference type="NCBI Taxonomy" id="415425"/>
    <lineage>
        <taxon>Bacteria</taxon>
        <taxon>Pseudomonadati</taxon>
        <taxon>Bacteroidota</taxon>
        <taxon>Flavobacteriia</taxon>
        <taxon>Flavobacteriales</taxon>
        <taxon>Flavobacteriaceae</taxon>
        <taxon>Flavobacterium</taxon>
    </lineage>
</organism>
<proteinExistence type="predicted"/>
<sequence length="189" mass="21719">MTECSLAYIPNRLHSLGKEIIPEFSIGEELYYRCSFNDLVKPYQSISLYDVSHNRNFNDTINYPKDDVLYNIDSDKNIERIPEKEISTTVIKSLSENGTFEKILVSKNNPDLIAKIKLNHDPKPCMYPHCVFEISLNNVIVNKDNYGNTLNKSGSTYKNLRSDIRIELTSIIYSSIIDNSEDIEILTDL</sequence>
<dbReference type="OrthoDB" id="1495193at2"/>
<reference evidence="2" key="1">
    <citation type="submission" date="2016-11" db="EMBL/GenBank/DDBJ databases">
        <authorList>
            <person name="Varghese N."/>
            <person name="Submissions S."/>
        </authorList>
    </citation>
    <scope>NUCLEOTIDE SEQUENCE [LARGE SCALE GENOMIC DNA]</scope>
    <source>
        <strain evidence="2">DSM 18829</strain>
    </source>
</reference>
<dbReference type="AlphaFoldDB" id="A0A1M6AMQ4"/>
<dbReference type="RefSeq" id="WP_073307902.1">
    <property type="nucleotide sequence ID" value="NZ_FQZI01000001.1"/>
</dbReference>
<evidence type="ECO:0000313" key="2">
    <source>
        <dbReference type="Proteomes" id="UP000184488"/>
    </source>
</evidence>